<protein>
    <submittedName>
        <fullName evidence="4">Uncharacterized protein</fullName>
    </submittedName>
</protein>
<dbReference type="EMBL" id="UAWB01000001">
    <property type="protein sequence ID" value="SQB26498.1"/>
    <property type="molecule type" value="Genomic_DNA"/>
</dbReference>
<feature type="region of interest" description="Disordered" evidence="2">
    <location>
        <begin position="400"/>
        <end position="439"/>
    </location>
</feature>
<evidence type="ECO:0000313" key="3">
    <source>
        <dbReference type="EMBL" id="SDJ71118.1"/>
    </source>
</evidence>
<sequence>MNPRVLELIKNPKNIQSEDLGLLKDEIHAFPYIQNIRALHLYGVHLYEKENYQKELSITAAYTTDKKILYQLINGKIQQEVKSVVTEDKPSVIAADKPVKYNYNVKGFPIKREESAPAPENEEAAEKETCIVQTEQEVKHLYVNGERNRILFEGEENFLNEENPETIDLESTLESGTLVTQRSEPDTATVPVQEEAEESFTPGTVINEDQITSEAVEEKVEEQENLSFEETEALLPEAKVEENAVEVPIEDAEGIVEEEVPVSEIKEETEPLIAEAIVEESIVDVPAEDAEAIADEEIPVSEVEEQITEEPDAELSFHGTEAFLPDVKIQGNNDEVAEAVETPVLNVNKHEEEMRRLIEEVEKKMKETKSAQQEEQVEPEAVEDHEISFAETQSFHFWSTDQENSVQAEEAKEEEIQTEAAEHTEPEVEVTKEEVVEETVPEVQATWKPMSLESNVPDSLINKQAETVAPAVNIPVVVEMLSTEVKVENREALEEPETIIALPVEDISAEKEEEQSETPEEIQEINEAAPKKDGEVPVMNVSFFGSDISSLKVGESKEAKEEPIKEEPMKEVAVESIPQSPINSNVPGFINTWQSWLKIGRTEEDEVEKEKEEIKEKAIETFIETNPRISQLREESSYVVKEKNDDISHLMTETLANLYFEQKLYAKAIKAFGILIKKHPEKKEYFETRIKEIKDFRSKN</sequence>
<feature type="region of interest" description="Disordered" evidence="2">
    <location>
        <begin position="177"/>
        <end position="200"/>
    </location>
</feature>
<dbReference type="Proteomes" id="UP000251670">
    <property type="component" value="Unassembled WGS sequence"/>
</dbReference>
<evidence type="ECO:0000313" key="4">
    <source>
        <dbReference type="EMBL" id="SQB26498.1"/>
    </source>
</evidence>
<name>A0A2X2VD75_CHRJE</name>
<evidence type="ECO:0000256" key="2">
    <source>
        <dbReference type="SAM" id="MobiDB-lite"/>
    </source>
</evidence>
<evidence type="ECO:0000256" key="1">
    <source>
        <dbReference type="SAM" id="Coils"/>
    </source>
</evidence>
<accession>A0A2X2VD75</accession>
<proteinExistence type="predicted"/>
<reference evidence="4 6" key="2">
    <citation type="submission" date="2018-06" db="EMBL/GenBank/DDBJ databases">
        <authorList>
            <consortium name="Pathogen Informatics"/>
            <person name="Doyle S."/>
        </authorList>
    </citation>
    <scope>NUCLEOTIDE SEQUENCE [LARGE SCALE GENOMIC DNA]</scope>
    <source>
        <strain evidence="4 6">NCTC13492</strain>
    </source>
</reference>
<dbReference type="AlphaFoldDB" id="A0A2X2VD75"/>
<reference evidence="3 5" key="1">
    <citation type="submission" date="2016-10" db="EMBL/GenBank/DDBJ databases">
        <authorList>
            <person name="Varghese N."/>
            <person name="Submissions S."/>
        </authorList>
    </citation>
    <scope>NUCLEOTIDE SEQUENCE [LARGE SCALE GENOMIC DNA]</scope>
    <source>
        <strain evidence="3 5">DSM 19299</strain>
    </source>
</reference>
<evidence type="ECO:0000313" key="6">
    <source>
        <dbReference type="Proteomes" id="UP000251670"/>
    </source>
</evidence>
<dbReference type="OrthoDB" id="594666at2"/>
<dbReference type="RefSeq" id="WP_089738924.1">
    <property type="nucleotide sequence ID" value="NZ_FNEG01000008.1"/>
</dbReference>
<dbReference type="STRING" id="445960.SAMN05421542_4172"/>
<dbReference type="EMBL" id="FNEG01000008">
    <property type="protein sequence ID" value="SDJ71118.1"/>
    <property type="molecule type" value="Genomic_DNA"/>
</dbReference>
<gene>
    <name evidence="4" type="ORF">NCTC13492_00164</name>
    <name evidence="3" type="ORF">SAMN05421542_4172</name>
</gene>
<evidence type="ECO:0000313" key="5">
    <source>
        <dbReference type="Proteomes" id="UP000199426"/>
    </source>
</evidence>
<keyword evidence="5" id="KW-1185">Reference proteome</keyword>
<keyword evidence="1" id="KW-0175">Coiled coil</keyword>
<feature type="coiled-coil region" evidence="1">
    <location>
        <begin position="347"/>
        <end position="378"/>
    </location>
</feature>
<feature type="compositionally biased region" description="Basic and acidic residues" evidence="2">
    <location>
        <begin position="420"/>
        <end position="434"/>
    </location>
</feature>
<organism evidence="4 6">
    <name type="scientific">Chryseobacterium jejuense</name>
    <dbReference type="NCBI Taxonomy" id="445960"/>
    <lineage>
        <taxon>Bacteria</taxon>
        <taxon>Pseudomonadati</taxon>
        <taxon>Bacteroidota</taxon>
        <taxon>Flavobacteriia</taxon>
        <taxon>Flavobacteriales</taxon>
        <taxon>Weeksellaceae</taxon>
        <taxon>Chryseobacterium group</taxon>
        <taxon>Chryseobacterium</taxon>
    </lineage>
</organism>
<dbReference type="Proteomes" id="UP000199426">
    <property type="component" value="Unassembled WGS sequence"/>
</dbReference>